<feature type="transmembrane region" description="Helical" evidence="7">
    <location>
        <begin position="703"/>
        <end position="729"/>
    </location>
</feature>
<evidence type="ECO:0000256" key="2">
    <source>
        <dbReference type="ARBA" id="ARBA00009142"/>
    </source>
</evidence>
<comment type="subcellular location">
    <subcellularLocation>
        <location evidence="1">Membrane</location>
        <topology evidence="1">Multi-pass membrane protein</topology>
    </subcellularLocation>
</comment>
<accession>A0A250X7V8</accession>
<dbReference type="Proteomes" id="UP000232323">
    <property type="component" value="Unassembled WGS sequence"/>
</dbReference>
<evidence type="ECO:0000313" key="9">
    <source>
        <dbReference type="Proteomes" id="UP000232323"/>
    </source>
</evidence>
<organism evidence="8 9">
    <name type="scientific">Chlamydomonas eustigma</name>
    <dbReference type="NCBI Taxonomy" id="1157962"/>
    <lineage>
        <taxon>Eukaryota</taxon>
        <taxon>Viridiplantae</taxon>
        <taxon>Chlorophyta</taxon>
        <taxon>core chlorophytes</taxon>
        <taxon>Chlorophyceae</taxon>
        <taxon>CS clade</taxon>
        <taxon>Chlamydomonadales</taxon>
        <taxon>Chlamydomonadaceae</taxon>
        <taxon>Chlamydomonas</taxon>
    </lineage>
</organism>
<feature type="transmembrane region" description="Helical" evidence="7">
    <location>
        <begin position="117"/>
        <end position="136"/>
    </location>
</feature>
<gene>
    <name evidence="8" type="ORF">CEUSTIGMA_g6608.t1</name>
</gene>
<proteinExistence type="inferred from homology"/>
<feature type="transmembrane region" description="Helical" evidence="7">
    <location>
        <begin position="563"/>
        <end position="579"/>
    </location>
</feature>
<reference evidence="8 9" key="1">
    <citation type="submission" date="2017-08" db="EMBL/GenBank/DDBJ databases">
        <title>Acidophilic green algal genome provides insights into adaptation to an acidic environment.</title>
        <authorList>
            <person name="Hirooka S."/>
            <person name="Hirose Y."/>
            <person name="Kanesaki Y."/>
            <person name="Higuchi S."/>
            <person name="Fujiwara T."/>
            <person name="Onuma R."/>
            <person name="Era A."/>
            <person name="Ohbayashi R."/>
            <person name="Uzuka A."/>
            <person name="Nozaki H."/>
            <person name="Yoshikawa H."/>
            <person name="Miyagishima S.Y."/>
        </authorList>
    </citation>
    <scope>NUCLEOTIDE SEQUENCE [LARGE SCALE GENOMIC DNA]</scope>
    <source>
        <strain evidence="8 9">NIES-2499</strain>
    </source>
</reference>
<feature type="transmembrane region" description="Helical" evidence="7">
    <location>
        <begin position="20"/>
        <end position="46"/>
    </location>
</feature>
<dbReference type="PANTHER" id="PTHR14255">
    <property type="entry name" value="CEREBLON"/>
    <property type="match status" value="1"/>
</dbReference>
<keyword evidence="4 7" id="KW-1133">Transmembrane helix</keyword>
<protein>
    <submittedName>
        <fullName evidence="8">Uncharacterized protein</fullName>
    </submittedName>
</protein>
<feature type="transmembrane region" description="Helical" evidence="7">
    <location>
        <begin position="591"/>
        <end position="613"/>
    </location>
</feature>
<sequence length="842" mass="90211">MQNKNVTSPLVDDWGTIVGLLLVILIGSLASTAGVGGGAIFVPLFQALVGFPLKESTALSQALITAGSLVSVAFNIFSPSPLDYQQPLIDFPLVLLLTPMLLVGVGIGVLLNYILPAYVISILLVMLMALLTAQSVGKGVRMWRSETAARRQSPLDCIPVLEGRHDVSAVQRCSQEETSRASCNIIGNQSQELQEREDHGSGACRLSHGQGVQQCHQETETQPLLICVTNASSPNEYAALTSIINQGRSAPSQEAPNSQFKSQLTSSIINSAALQLLGGISRSSSPFESPLMSSMTTSIMPTSSEIGGDRERMRRGSAWVNRRNAWMTGFLRNCSEHVEVESVAIQRHVLVPMPMPTLQETYEKEDAQDVSEVLHDKICLELYEGVHGEVEISSRRRWLQRSSSMPSKHCEPLLCAADMAVALAPRRIHQHVDTEHRRLTADCTDEDLLKLIIQEEPSSLSYVEQQQQCTEEKSDPSYVGVIPSPCTALSNSSMHSRRAPCTALSNSCSTVVEPRATGPAEFSALSVETTACPGMVLNNVDGAQSHTLCSYLIQGWERIPTRVVLFLGLCWLTYVSLQLGHSLSKVCSSSYWGTLAAQIVAMSTFSAGVTWWLTKKSVVDHKKDLSRSRNSTQPQVEFAEELAVHHCALPGVESGQQEQSGIEVDSTIDVEACSSDIVVALPEEPTLPQDLGSEEKGSGSMRFILFQGFAFIAGLIGGLLGLGGGMVIGPMLLHLGIHPQIGAASSGTMVLFSSSTALIAFSVSGRLNLQYAAVFSLASMVAALLGSLVIGGIIRRTGRVSLLVLSMAAIMLIGGGSVAGFGVVIIIQAIQDKQLGPSSLCS</sequence>
<evidence type="ECO:0000256" key="4">
    <source>
        <dbReference type="ARBA" id="ARBA00022989"/>
    </source>
</evidence>
<feature type="transmembrane region" description="Helical" evidence="7">
    <location>
        <begin position="741"/>
        <end position="761"/>
    </location>
</feature>
<dbReference type="PANTHER" id="PTHR14255:SF3">
    <property type="entry name" value="SULFITE EXPORTER TAUE_SAFE FAMILY PROTEIN 5-RELATED"/>
    <property type="match status" value="1"/>
</dbReference>
<dbReference type="Pfam" id="PF01925">
    <property type="entry name" value="TauE"/>
    <property type="match status" value="2"/>
</dbReference>
<feature type="transmembrane region" description="Helical" evidence="7">
    <location>
        <begin position="89"/>
        <end position="111"/>
    </location>
</feature>
<evidence type="ECO:0000256" key="6">
    <source>
        <dbReference type="SAM" id="MobiDB-lite"/>
    </source>
</evidence>
<dbReference type="GO" id="GO:0016020">
    <property type="term" value="C:membrane"/>
    <property type="evidence" value="ECO:0007669"/>
    <property type="project" value="UniProtKB-SubCell"/>
</dbReference>
<evidence type="ECO:0000256" key="1">
    <source>
        <dbReference type="ARBA" id="ARBA00004141"/>
    </source>
</evidence>
<dbReference type="EMBL" id="BEGY01000039">
    <property type="protein sequence ID" value="GAX79168.1"/>
    <property type="molecule type" value="Genomic_DNA"/>
</dbReference>
<dbReference type="AlphaFoldDB" id="A0A250X7V8"/>
<feature type="transmembrane region" description="Helical" evidence="7">
    <location>
        <begin position="58"/>
        <end position="77"/>
    </location>
</feature>
<evidence type="ECO:0000256" key="7">
    <source>
        <dbReference type="SAM" id="Phobius"/>
    </source>
</evidence>
<dbReference type="STRING" id="1157962.A0A250X7V8"/>
<evidence type="ECO:0000256" key="3">
    <source>
        <dbReference type="ARBA" id="ARBA00022692"/>
    </source>
</evidence>
<evidence type="ECO:0000256" key="5">
    <source>
        <dbReference type="ARBA" id="ARBA00023136"/>
    </source>
</evidence>
<feature type="transmembrane region" description="Helical" evidence="7">
    <location>
        <begin position="773"/>
        <end position="794"/>
    </location>
</feature>
<dbReference type="GO" id="GO:0016567">
    <property type="term" value="P:protein ubiquitination"/>
    <property type="evidence" value="ECO:0007669"/>
    <property type="project" value="TreeGrafter"/>
</dbReference>
<evidence type="ECO:0000313" key="8">
    <source>
        <dbReference type="EMBL" id="GAX79168.1"/>
    </source>
</evidence>
<feature type="compositionally biased region" description="Low complexity" evidence="6">
    <location>
        <begin position="287"/>
        <end position="304"/>
    </location>
</feature>
<keyword evidence="9" id="KW-1185">Reference proteome</keyword>
<keyword evidence="3 7" id="KW-0812">Transmembrane</keyword>
<comment type="caution">
    <text evidence="8">The sequence shown here is derived from an EMBL/GenBank/DDBJ whole genome shotgun (WGS) entry which is preliminary data.</text>
</comment>
<dbReference type="OrthoDB" id="434519at2759"/>
<feature type="region of interest" description="Disordered" evidence="6">
    <location>
        <begin position="287"/>
        <end position="312"/>
    </location>
</feature>
<keyword evidence="5 7" id="KW-0472">Membrane</keyword>
<dbReference type="GO" id="GO:0031464">
    <property type="term" value="C:Cul4A-RING E3 ubiquitin ligase complex"/>
    <property type="evidence" value="ECO:0007669"/>
    <property type="project" value="TreeGrafter"/>
</dbReference>
<feature type="transmembrane region" description="Helical" evidence="7">
    <location>
        <begin position="800"/>
        <end position="827"/>
    </location>
</feature>
<dbReference type="InterPro" id="IPR002781">
    <property type="entry name" value="TM_pro_TauE-like"/>
</dbReference>
<name>A0A250X7V8_9CHLO</name>
<comment type="similarity">
    <text evidence="2">Belongs to the 4-toluene sulfonate uptake permease (TSUP) (TC 2.A.102) family.</text>
</comment>